<organism evidence="1 2">
    <name type="scientific">Portunus trituberculatus</name>
    <name type="common">Swimming crab</name>
    <name type="synonym">Neptunus trituberculatus</name>
    <dbReference type="NCBI Taxonomy" id="210409"/>
    <lineage>
        <taxon>Eukaryota</taxon>
        <taxon>Metazoa</taxon>
        <taxon>Ecdysozoa</taxon>
        <taxon>Arthropoda</taxon>
        <taxon>Crustacea</taxon>
        <taxon>Multicrustacea</taxon>
        <taxon>Malacostraca</taxon>
        <taxon>Eumalacostraca</taxon>
        <taxon>Eucarida</taxon>
        <taxon>Decapoda</taxon>
        <taxon>Pleocyemata</taxon>
        <taxon>Brachyura</taxon>
        <taxon>Eubrachyura</taxon>
        <taxon>Portunoidea</taxon>
        <taxon>Portunidae</taxon>
        <taxon>Portuninae</taxon>
        <taxon>Portunus</taxon>
    </lineage>
</organism>
<dbReference type="Proteomes" id="UP000324222">
    <property type="component" value="Unassembled WGS sequence"/>
</dbReference>
<name>A0A5B7CUJ4_PORTR</name>
<reference evidence="1 2" key="1">
    <citation type="submission" date="2019-05" db="EMBL/GenBank/DDBJ databases">
        <title>Another draft genome of Portunus trituberculatus and its Hox gene families provides insights of decapod evolution.</title>
        <authorList>
            <person name="Jeong J.-H."/>
            <person name="Song I."/>
            <person name="Kim S."/>
            <person name="Choi T."/>
            <person name="Kim D."/>
            <person name="Ryu S."/>
            <person name="Kim W."/>
        </authorList>
    </citation>
    <scope>NUCLEOTIDE SEQUENCE [LARGE SCALE GENOMIC DNA]</scope>
    <source>
        <tissue evidence="1">Muscle</tissue>
    </source>
</reference>
<dbReference type="AlphaFoldDB" id="A0A5B7CUJ4"/>
<protein>
    <submittedName>
        <fullName evidence="1">Uncharacterized protein</fullName>
    </submittedName>
</protein>
<sequence>MRVPRQHHHHRQEAREGRGVSVGRLLCVYPILRTTYPFTQYYEAGWVQTCQYATENANW</sequence>
<evidence type="ECO:0000313" key="1">
    <source>
        <dbReference type="EMBL" id="MPC13487.1"/>
    </source>
</evidence>
<gene>
    <name evidence="1" type="ORF">E2C01_006225</name>
</gene>
<proteinExistence type="predicted"/>
<keyword evidence="2" id="KW-1185">Reference proteome</keyword>
<evidence type="ECO:0000313" key="2">
    <source>
        <dbReference type="Proteomes" id="UP000324222"/>
    </source>
</evidence>
<accession>A0A5B7CUJ4</accession>
<dbReference type="EMBL" id="VSRR010000285">
    <property type="protein sequence ID" value="MPC13487.1"/>
    <property type="molecule type" value="Genomic_DNA"/>
</dbReference>
<comment type="caution">
    <text evidence="1">The sequence shown here is derived from an EMBL/GenBank/DDBJ whole genome shotgun (WGS) entry which is preliminary data.</text>
</comment>